<dbReference type="PANTHER" id="PTHR12300">
    <property type="entry name" value="HVA22-LIKE PROTEINS"/>
    <property type="match status" value="1"/>
</dbReference>
<evidence type="ECO:0000313" key="8">
    <source>
        <dbReference type="Proteomes" id="UP001211907"/>
    </source>
</evidence>
<dbReference type="InterPro" id="IPR004345">
    <property type="entry name" value="TB2_DP1_HVA22"/>
</dbReference>
<name>A0AAD5XIM5_9FUNG</name>
<dbReference type="GO" id="GO:0016020">
    <property type="term" value="C:membrane"/>
    <property type="evidence" value="ECO:0007669"/>
    <property type="project" value="UniProtKB-SubCell"/>
</dbReference>
<evidence type="ECO:0000256" key="4">
    <source>
        <dbReference type="ARBA" id="ARBA00022989"/>
    </source>
</evidence>
<dbReference type="PANTHER" id="PTHR12300:SF161">
    <property type="entry name" value="RECEPTOR EXPRESSION-ENHANCING PROTEIN"/>
    <property type="match status" value="1"/>
</dbReference>
<protein>
    <recommendedName>
        <fullName evidence="6">Protein YOP1</fullName>
    </recommendedName>
</protein>
<comment type="similarity">
    <text evidence="2 6">Belongs to the DP1 family.</text>
</comment>
<keyword evidence="4 6" id="KW-1133">Transmembrane helix</keyword>
<organism evidence="7 8">
    <name type="scientific">Physocladia obscura</name>
    <dbReference type="NCBI Taxonomy" id="109957"/>
    <lineage>
        <taxon>Eukaryota</taxon>
        <taxon>Fungi</taxon>
        <taxon>Fungi incertae sedis</taxon>
        <taxon>Chytridiomycota</taxon>
        <taxon>Chytridiomycota incertae sedis</taxon>
        <taxon>Chytridiomycetes</taxon>
        <taxon>Chytridiales</taxon>
        <taxon>Chytriomycetaceae</taxon>
        <taxon>Physocladia</taxon>
    </lineage>
</organism>
<comment type="caution">
    <text evidence="6">Lacks conserved residue(s) required for the propagation of feature annotation.</text>
</comment>
<dbReference type="Proteomes" id="UP001211907">
    <property type="component" value="Unassembled WGS sequence"/>
</dbReference>
<comment type="subcellular location">
    <subcellularLocation>
        <location evidence="1 6">Membrane</location>
        <topology evidence="1 6">Multi-pass membrane protein</topology>
    </subcellularLocation>
</comment>
<keyword evidence="3 6" id="KW-0812">Transmembrane</keyword>
<evidence type="ECO:0000256" key="3">
    <source>
        <dbReference type="ARBA" id="ARBA00022692"/>
    </source>
</evidence>
<dbReference type="AlphaFoldDB" id="A0AAD5XIM5"/>
<evidence type="ECO:0000256" key="5">
    <source>
        <dbReference type="ARBA" id="ARBA00023136"/>
    </source>
</evidence>
<dbReference type="EMBL" id="JADGJH010000005">
    <property type="protein sequence ID" value="KAJ3143125.1"/>
    <property type="molecule type" value="Genomic_DNA"/>
</dbReference>
<keyword evidence="5 6" id="KW-0472">Membrane</keyword>
<accession>A0AAD5XIM5</accession>
<comment type="caution">
    <text evidence="7">The sequence shown here is derived from an EMBL/GenBank/DDBJ whole genome shotgun (WGS) entry which is preliminary data.</text>
</comment>
<feature type="transmembrane region" description="Helical" evidence="6">
    <location>
        <begin position="106"/>
        <end position="126"/>
    </location>
</feature>
<evidence type="ECO:0000256" key="1">
    <source>
        <dbReference type="ARBA" id="ARBA00004141"/>
    </source>
</evidence>
<gene>
    <name evidence="7" type="primary">YOP1</name>
    <name evidence="7" type="ORF">HK100_009624</name>
</gene>
<keyword evidence="8" id="KW-1185">Reference proteome</keyword>
<sequence length="158" mass="18153">MDQVQSAKVDFYIAKFDKELSKLPIAVEIETVGRTKVPKTYIFGGIIALLSIFVFFNIFGALITALLGFLWPAYQSFKAIEAQNKALNTQWLTYWTNIIEVFSDTLLYWVPFYYAFKAIFVLYLIAPQFHGAQVIYNKVLEPYLLKEQSIIDGDISKV</sequence>
<reference evidence="7" key="1">
    <citation type="submission" date="2020-05" db="EMBL/GenBank/DDBJ databases">
        <title>Phylogenomic resolution of chytrid fungi.</title>
        <authorList>
            <person name="Stajich J.E."/>
            <person name="Amses K."/>
            <person name="Simmons R."/>
            <person name="Seto K."/>
            <person name="Myers J."/>
            <person name="Bonds A."/>
            <person name="Quandt C.A."/>
            <person name="Barry K."/>
            <person name="Liu P."/>
            <person name="Grigoriev I."/>
            <person name="Longcore J.E."/>
            <person name="James T.Y."/>
        </authorList>
    </citation>
    <scope>NUCLEOTIDE SEQUENCE</scope>
    <source>
        <strain evidence="7">JEL0513</strain>
    </source>
</reference>
<proteinExistence type="inferred from homology"/>
<evidence type="ECO:0000256" key="6">
    <source>
        <dbReference type="RuleBase" id="RU362006"/>
    </source>
</evidence>
<evidence type="ECO:0000313" key="7">
    <source>
        <dbReference type="EMBL" id="KAJ3143125.1"/>
    </source>
</evidence>
<dbReference type="Pfam" id="PF03134">
    <property type="entry name" value="TB2_DP1_HVA22"/>
    <property type="match status" value="1"/>
</dbReference>
<feature type="transmembrane region" description="Helical" evidence="6">
    <location>
        <begin position="41"/>
        <end position="71"/>
    </location>
</feature>
<evidence type="ECO:0000256" key="2">
    <source>
        <dbReference type="ARBA" id="ARBA00008573"/>
    </source>
</evidence>